<dbReference type="SUPFAM" id="SSF53335">
    <property type="entry name" value="S-adenosyl-L-methionine-dependent methyltransferases"/>
    <property type="match status" value="1"/>
</dbReference>
<dbReference type="GO" id="GO:0032259">
    <property type="term" value="P:methylation"/>
    <property type="evidence" value="ECO:0007669"/>
    <property type="project" value="UniProtKB-KW"/>
</dbReference>
<name>A0A839JXJ3_9FIRM</name>
<evidence type="ECO:0000313" key="2">
    <source>
        <dbReference type="Proteomes" id="UP000574276"/>
    </source>
</evidence>
<gene>
    <name evidence="1" type="ORF">H0486_03545</name>
</gene>
<reference evidence="1 2" key="1">
    <citation type="submission" date="2020-07" db="EMBL/GenBank/DDBJ databases">
        <title>Characterization and genome sequencing of isolate MD1, a novel member within the family Lachnospiraceae.</title>
        <authorList>
            <person name="Rettenmaier R."/>
            <person name="Di Bello L."/>
            <person name="Zinser C."/>
            <person name="Scheitz K."/>
            <person name="Liebl W."/>
            <person name="Zverlov V."/>
        </authorList>
    </citation>
    <scope>NUCLEOTIDE SEQUENCE [LARGE SCALE GENOMIC DNA]</scope>
    <source>
        <strain evidence="1 2">MD1</strain>
    </source>
</reference>
<dbReference type="EMBL" id="JACEGA010000001">
    <property type="protein sequence ID" value="MBB2181948.1"/>
    <property type="molecule type" value="Genomic_DNA"/>
</dbReference>
<dbReference type="PIRSF" id="PIRSF018637">
    <property type="entry name" value="TrmK"/>
    <property type="match status" value="1"/>
</dbReference>
<dbReference type="PANTHER" id="PTHR38451:SF1">
    <property type="entry name" value="TRNA (ADENINE(22)-N(1))-METHYLTRANSFERASE"/>
    <property type="match status" value="1"/>
</dbReference>
<dbReference type="Proteomes" id="UP000574276">
    <property type="component" value="Unassembled WGS sequence"/>
</dbReference>
<dbReference type="Gene3D" id="3.40.50.150">
    <property type="entry name" value="Vaccinia Virus protein VP39"/>
    <property type="match status" value="1"/>
</dbReference>
<protein>
    <submittedName>
        <fullName evidence="1">SAM-dependent methyltransferase</fullName>
    </submittedName>
</protein>
<dbReference type="InterPro" id="IPR006901">
    <property type="entry name" value="TrmK"/>
</dbReference>
<dbReference type="RefSeq" id="WP_228351684.1">
    <property type="nucleotide sequence ID" value="NZ_JACEGA010000001.1"/>
</dbReference>
<dbReference type="GO" id="GO:0160105">
    <property type="term" value="F:tRNA (adenine(22)-N1)-methyltransferase activity"/>
    <property type="evidence" value="ECO:0007669"/>
    <property type="project" value="InterPro"/>
</dbReference>
<dbReference type="InterPro" id="IPR029063">
    <property type="entry name" value="SAM-dependent_MTases_sf"/>
</dbReference>
<proteinExistence type="predicted"/>
<keyword evidence="1" id="KW-0489">Methyltransferase</keyword>
<dbReference type="Gene3D" id="1.10.287.1890">
    <property type="match status" value="1"/>
</dbReference>
<keyword evidence="2" id="KW-1185">Reference proteome</keyword>
<comment type="caution">
    <text evidence="1">The sequence shown here is derived from an EMBL/GenBank/DDBJ whole genome shotgun (WGS) entry which is preliminary data.</text>
</comment>
<dbReference type="AlphaFoldDB" id="A0A839JXJ3"/>
<evidence type="ECO:0000313" key="1">
    <source>
        <dbReference type="EMBL" id="MBB2181948.1"/>
    </source>
</evidence>
<keyword evidence="1" id="KW-0808">Transferase</keyword>
<organism evidence="1 2">
    <name type="scientific">Variimorphobacter saccharofermentans</name>
    <dbReference type="NCBI Taxonomy" id="2755051"/>
    <lineage>
        <taxon>Bacteria</taxon>
        <taxon>Bacillati</taxon>
        <taxon>Bacillota</taxon>
        <taxon>Clostridia</taxon>
        <taxon>Lachnospirales</taxon>
        <taxon>Lachnospiraceae</taxon>
        <taxon>Variimorphobacter</taxon>
    </lineage>
</organism>
<dbReference type="CDD" id="cd02440">
    <property type="entry name" value="AdoMet_MTases"/>
    <property type="match status" value="1"/>
</dbReference>
<sequence>MQLSDRLLAVTKLVTPGNRVADVGCDHAYTSIFLVEQGISPYVIAMDVNQGPIDRARENIIRYGQKAYIDVRKSNGLEKLEPGEADTVLIAGMGGRLTLQILSDYPKVTASIRELVLQPQSEIHLVRRTLQDMGFLIVKENMLKEDGKYYVMMRAVPKVLIEDECPYVLTEDEHYYYGRQLLEQRNSVLVEYLEWEKELSENIVSTLSKETTENADQRKQEIKDKLDLIKKGLGYYRY</sequence>
<accession>A0A839JXJ3</accession>
<dbReference type="Pfam" id="PF12847">
    <property type="entry name" value="Methyltransf_18"/>
    <property type="match status" value="1"/>
</dbReference>
<dbReference type="PANTHER" id="PTHR38451">
    <property type="entry name" value="TRNA (ADENINE(22)-N(1))-METHYLTRANSFERASE"/>
    <property type="match status" value="1"/>
</dbReference>